<organism evidence="2 3">
    <name type="scientific">Phytophthora nicotianae (strain INRA-310)</name>
    <name type="common">Phytophthora parasitica</name>
    <dbReference type="NCBI Taxonomy" id="761204"/>
    <lineage>
        <taxon>Eukaryota</taxon>
        <taxon>Sar</taxon>
        <taxon>Stramenopiles</taxon>
        <taxon>Oomycota</taxon>
        <taxon>Peronosporomycetes</taxon>
        <taxon>Peronosporales</taxon>
        <taxon>Peronosporaceae</taxon>
        <taxon>Phytophthora</taxon>
    </lineage>
</organism>
<reference evidence="3" key="1">
    <citation type="submission" date="2011-12" db="EMBL/GenBank/DDBJ databases">
        <authorList>
            <consortium name="The Broad Institute Genome Sequencing Platform"/>
            <person name="Russ C."/>
            <person name="Tyler B."/>
            <person name="Panabieres F."/>
            <person name="Shan W."/>
            <person name="Tripathy S."/>
            <person name="Grunwald N."/>
            <person name="Machado M."/>
            <person name="Young S.K."/>
            <person name="Zeng Q."/>
            <person name="Gargeya S."/>
            <person name="Fitzgerald M."/>
            <person name="Haas B."/>
            <person name="Abouelleil A."/>
            <person name="Alvarado L."/>
            <person name="Arachchi H.M."/>
            <person name="Berlin A."/>
            <person name="Chapman S.B."/>
            <person name="Gearin G."/>
            <person name="Goldberg J."/>
            <person name="Griggs A."/>
            <person name="Gujja S."/>
            <person name="Hansen M."/>
            <person name="Heiman D."/>
            <person name="Howarth C."/>
            <person name="Larimer J."/>
            <person name="Lui A."/>
            <person name="MacDonald P.J.P."/>
            <person name="McCowen C."/>
            <person name="Montmayeur A."/>
            <person name="Murphy C."/>
            <person name="Neiman D."/>
            <person name="Pearson M."/>
            <person name="Priest M."/>
            <person name="Roberts A."/>
            <person name="Saif S."/>
            <person name="Shea T."/>
            <person name="Sisk P."/>
            <person name="Stolte C."/>
            <person name="Sykes S."/>
            <person name="Wortman J."/>
            <person name="Nusbaum C."/>
            <person name="Birren B."/>
        </authorList>
    </citation>
    <scope>NUCLEOTIDE SEQUENCE [LARGE SCALE GENOMIC DNA]</scope>
    <source>
        <strain evidence="3">INRA-310</strain>
    </source>
</reference>
<feature type="compositionally biased region" description="Basic and acidic residues" evidence="1">
    <location>
        <begin position="11"/>
        <end position="23"/>
    </location>
</feature>
<protein>
    <recommendedName>
        <fullName evidence="4">Tc3 transposase DNA binding domain-containing protein</fullName>
    </recommendedName>
</protein>
<dbReference type="Proteomes" id="UP000018817">
    <property type="component" value="Unassembled WGS sequence"/>
</dbReference>
<dbReference type="VEuPathDB" id="FungiDB:PPTG_23717"/>
<name>W2PTE7_PHYN3</name>
<proteinExistence type="predicted"/>
<feature type="region of interest" description="Disordered" evidence="1">
    <location>
        <begin position="1"/>
        <end position="80"/>
    </location>
</feature>
<evidence type="ECO:0000313" key="2">
    <source>
        <dbReference type="EMBL" id="ETN03896.1"/>
    </source>
</evidence>
<evidence type="ECO:0008006" key="4">
    <source>
        <dbReference type="Google" id="ProtNLM"/>
    </source>
</evidence>
<dbReference type="AlphaFoldDB" id="W2PTE7"/>
<gene>
    <name evidence="2" type="ORF">PPTG_23717</name>
</gene>
<reference evidence="2 3" key="2">
    <citation type="submission" date="2013-11" db="EMBL/GenBank/DDBJ databases">
        <title>The Genome Sequence of Phytophthora parasitica INRA-310.</title>
        <authorList>
            <consortium name="The Broad Institute Genomics Platform"/>
            <person name="Russ C."/>
            <person name="Tyler B."/>
            <person name="Panabieres F."/>
            <person name="Shan W."/>
            <person name="Tripathy S."/>
            <person name="Grunwald N."/>
            <person name="Machado M."/>
            <person name="Johnson C.S."/>
            <person name="Arredondo F."/>
            <person name="Hong C."/>
            <person name="Coffey M."/>
            <person name="Young S.K."/>
            <person name="Zeng Q."/>
            <person name="Gargeya S."/>
            <person name="Fitzgerald M."/>
            <person name="Abouelleil A."/>
            <person name="Alvarado L."/>
            <person name="Chapman S.B."/>
            <person name="Gainer-Dewar J."/>
            <person name="Goldberg J."/>
            <person name="Griggs A."/>
            <person name="Gujja S."/>
            <person name="Hansen M."/>
            <person name="Howarth C."/>
            <person name="Imamovic A."/>
            <person name="Ireland A."/>
            <person name="Larimer J."/>
            <person name="McCowan C."/>
            <person name="Murphy C."/>
            <person name="Pearson M."/>
            <person name="Poon T.W."/>
            <person name="Priest M."/>
            <person name="Roberts A."/>
            <person name="Saif S."/>
            <person name="Shea T."/>
            <person name="Sykes S."/>
            <person name="Wortman J."/>
            <person name="Nusbaum C."/>
            <person name="Birren B."/>
        </authorList>
    </citation>
    <scope>NUCLEOTIDE SEQUENCE [LARGE SCALE GENOMIC DNA]</scope>
    <source>
        <strain evidence="2 3">INRA-310</strain>
    </source>
</reference>
<dbReference type="RefSeq" id="XP_008910833.1">
    <property type="nucleotide sequence ID" value="XM_008912585.1"/>
</dbReference>
<evidence type="ECO:0000256" key="1">
    <source>
        <dbReference type="SAM" id="MobiDB-lite"/>
    </source>
</evidence>
<dbReference type="Gene3D" id="1.10.10.60">
    <property type="entry name" value="Homeodomain-like"/>
    <property type="match status" value="1"/>
</dbReference>
<accession>W2PTE7</accession>
<sequence>MGRGPPNSDEECGHLKGLHEAGRSVRGIAKSLKRSRMASATPSSALGAGEERGGVHPPSPTEKFVTSFERPPREISLQLS</sequence>
<dbReference type="EMBL" id="KI669608">
    <property type="protein sequence ID" value="ETN03896.1"/>
    <property type="molecule type" value="Genomic_DNA"/>
</dbReference>
<evidence type="ECO:0000313" key="3">
    <source>
        <dbReference type="Proteomes" id="UP000018817"/>
    </source>
</evidence>
<dbReference type="GeneID" id="20192316"/>